<organism evidence="2 3">
    <name type="scientific">Sphagnum jensenii</name>
    <dbReference type="NCBI Taxonomy" id="128206"/>
    <lineage>
        <taxon>Eukaryota</taxon>
        <taxon>Viridiplantae</taxon>
        <taxon>Streptophyta</taxon>
        <taxon>Embryophyta</taxon>
        <taxon>Bryophyta</taxon>
        <taxon>Sphagnophytina</taxon>
        <taxon>Sphagnopsida</taxon>
        <taxon>Sphagnales</taxon>
        <taxon>Sphagnaceae</taxon>
        <taxon>Sphagnum</taxon>
    </lineage>
</organism>
<accession>A0ABP1BAP9</accession>
<evidence type="ECO:0000256" key="1">
    <source>
        <dbReference type="SAM" id="Phobius"/>
    </source>
</evidence>
<feature type="transmembrane region" description="Helical" evidence="1">
    <location>
        <begin position="57"/>
        <end position="79"/>
    </location>
</feature>
<keyword evidence="1" id="KW-1133">Transmembrane helix</keyword>
<reference evidence="2 3" key="1">
    <citation type="submission" date="2024-03" db="EMBL/GenBank/DDBJ databases">
        <authorList>
            <consortium name="ELIXIR-Norway"/>
            <consortium name="Elixir Norway"/>
        </authorList>
    </citation>
    <scope>NUCLEOTIDE SEQUENCE [LARGE SCALE GENOMIC DNA]</scope>
</reference>
<keyword evidence="3" id="KW-1185">Reference proteome</keyword>
<evidence type="ECO:0000313" key="2">
    <source>
        <dbReference type="EMBL" id="CAK9872322.1"/>
    </source>
</evidence>
<feature type="transmembrane region" description="Helical" evidence="1">
    <location>
        <begin position="119"/>
        <end position="138"/>
    </location>
</feature>
<keyword evidence="1" id="KW-0812">Transmembrane</keyword>
<evidence type="ECO:0000313" key="3">
    <source>
        <dbReference type="Proteomes" id="UP001497522"/>
    </source>
</evidence>
<dbReference type="EMBL" id="OZ023703">
    <property type="protein sequence ID" value="CAK9872322.1"/>
    <property type="molecule type" value="Genomic_DNA"/>
</dbReference>
<sequence>MHCREFFRVSGWAFSLSCNTHCRESSPAKVGLWVYNMHCSVAVWKVSRRLKKPISSFLYVVHVTSLWCINAPQALSFISTSFSSFYLPIAQYAPFSFFCSIVQGQLYRASSLAASQMDLAVFLHADILVVLAILTGLLQTAKLLRCLLLLIRECRAARRDASRSRGLAIAESFTNVLRAVLAMQGQYNCLRTAASCPSSVPDHDERYVDEVSAGWWDCRKCTR</sequence>
<dbReference type="Proteomes" id="UP001497522">
    <property type="component" value="Chromosome 2"/>
</dbReference>
<protein>
    <submittedName>
        <fullName evidence="2">Uncharacterized protein</fullName>
    </submittedName>
</protein>
<proteinExistence type="predicted"/>
<gene>
    <name evidence="2" type="ORF">CSSPJE1EN2_LOCUS14919</name>
</gene>
<name>A0ABP1BAP9_9BRYO</name>
<keyword evidence="1" id="KW-0472">Membrane</keyword>